<accession>M9M584</accession>
<dbReference type="EMBL" id="BALG01000105">
    <property type="protein sequence ID" value="GAC42508.1"/>
    <property type="molecule type" value="Genomic_DNA"/>
</dbReference>
<dbReference type="AlphaFoldDB" id="M9M584"/>
<dbReference type="InterPro" id="IPR037185">
    <property type="entry name" value="EmrE-like"/>
</dbReference>
<dbReference type="SUPFAM" id="SSF103481">
    <property type="entry name" value="Multidrug resistance efflux transporter EmrE"/>
    <property type="match status" value="1"/>
</dbReference>
<proteinExistence type="inferred from homology"/>
<dbReference type="Pfam" id="PF00892">
    <property type="entry name" value="EamA"/>
    <property type="match status" value="1"/>
</dbReference>
<keyword evidence="3" id="KW-1133">Transmembrane helix</keyword>
<dbReference type="InterPro" id="IPR000620">
    <property type="entry name" value="EamA_dom"/>
</dbReference>
<comment type="caution">
    <text evidence="5">The sequence shown here is derived from an EMBL/GenBank/DDBJ whole genome shotgun (WGS) entry which is preliminary data.</text>
</comment>
<dbReference type="Proteomes" id="UP000029453">
    <property type="component" value="Unassembled WGS sequence"/>
</dbReference>
<comment type="subcellular location">
    <subcellularLocation>
        <location evidence="1">Endomembrane system</location>
        <topology evidence="1">Multi-pass membrane protein</topology>
    </subcellularLocation>
</comment>
<keyword evidence="6" id="KW-1185">Reference proteome</keyword>
<feature type="transmembrane region" description="Helical" evidence="3">
    <location>
        <begin position="39"/>
        <end position="59"/>
    </location>
</feature>
<sequence length="65" mass="7079">MQTWCQQHTSASRVAVIFAMEPVFAAITGVTFAGKTLGLWAMMGCLLILAGMIVVELKWGRHAVQ</sequence>
<dbReference type="GO" id="GO:0016020">
    <property type="term" value="C:membrane"/>
    <property type="evidence" value="ECO:0007669"/>
    <property type="project" value="InterPro"/>
</dbReference>
<organism evidence="5 6">
    <name type="scientific">Paenibacillus popilliae ATCC 14706</name>
    <dbReference type="NCBI Taxonomy" id="1212764"/>
    <lineage>
        <taxon>Bacteria</taxon>
        <taxon>Bacillati</taxon>
        <taxon>Bacillota</taxon>
        <taxon>Bacilli</taxon>
        <taxon>Bacillales</taxon>
        <taxon>Paenibacillaceae</taxon>
        <taxon>Paenibacillus</taxon>
    </lineage>
</organism>
<evidence type="ECO:0000313" key="5">
    <source>
        <dbReference type="EMBL" id="GAC42508.1"/>
    </source>
</evidence>
<keyword evidence="3" id="KW-0472">Membrane</keyword>
<keyword evidence="3" id="KW-0812">Transmembrane</keyword>
<evidence type="ECO:0000259" key="4">
    <source>
        <dbReference type="Pfam" id="PF00892"/>
    </source>
</evidence>
<protein>
    <submittedName>
        <fullName evidence="5">Permease</fullName>
    </submittedName>
</protein>
<reference evidence="5 6" key="1">
    <citation type="submission" date="2012-10" db="EMBL/GenBank/DDBJ databases">
        <title>Draft Genome Sequence of Paenibacillus popilliae ATCC 14706T.</title>
        <authorList>
            <person name="Iiyama K."/>
            <person name="Mori K."/>
            <person name="Mon H."/>
            <person name="Chieda Y."/>
            <person name="Lee J.M."/>
            <person name="Kusakabe T."/>
            <person name="Tashiro K."/>
            <person name="Asano S."/>
            <person name="Yasunaga-Aoki C."/>
            <person name="Shimizu S."/>
        </authorList>
    </citation>
    <scope>NUCLEOTIDE SEQUENCE [LARGE SCALE GENOMIC DNA]</scope>
    <source>
        <strain evidence="5 6">ATCC 14706</strain>
    </source>
</reference>
<evidence type="ECO:0000256" key="2">
    <source>
        <dbReference type="ARBA" id="ARBA00007362"/>
    </source>
</evidence>
<evidence type="ECO:0000256" key="1">
    <source>
        <dbReference type="ARBA" id="ARBA00004127"/>
    </source>
</evidence>
<dbReference type="RefSeq" id="WP_006285974.1">
    <property type="nucleotide sequence ID" value="NZ_BALG01000105.1"/>
</dbReference>
<evidence type="ECO:0000256" key="3">
    <source>
        <dbReference type="SAM" id="Phobius"/>
    </source>
</evidence>
<evidence type="ECO:0000313" key="6">
    <source>
        <dbReference type="Proteomes" id="UP000029453"/>
    </source>
</evidence>
<gene>
    <name evidence="5" type="ORF">PPOP_1865</name>
</gene>
<comment type="similarity">
    <text evidence="2">Belongs to the EamA transporter family.</text>
</comment>
<dbReference type="Gene3D" id="1.10.3730.20">
    <property type="match status" value="1"/>
</dbReference>
<name>M9M584_PAEPP</name>
<feature type="domain" description="EamA" evidence="4">
    <location>
        <begin position="3"/>
        <end position="55"/>
    </location>
</feature>
<feature type="transmembrane region" description="Helical" evidence="3">
    <location>
        <begin position="12"/>
        <end position="33"/>
    </location>
</feature>